<gene>
    <name evidence="1" type="ORF">KUCAC02_000660</name>
</gene>
<protein>
    <submittedName>
        <fullName evidence="1">Uncharacterized protein</fullName>
    </submittedName>
</protein>
<sequence length="85" mass="9882">MKGEMKERLRAPQSEVEVTRRYITKPVASRADKTERKEGNVETYRGARGVEKKASKDGEKHTRRGTAVRDKWEGMDGRDTKNYPW</sequence>
<evidence type="ECO:0000313" key="1">
    <source>
        <dbReference type="EMBL" id="KAI4808606.1"/>
    </source>
</evidence>
<comment type="caution">
    <text evidence="1">The sequence shown here is derived from an EMBL/GenBank/DDBJ whole genome shotgun (WGS) entry which is preliminary data.</text>
</comment>
<organism evidence="1 2">
    <name type="scientific">Chaenocephalus aceratus</name>
    <name type="common">Blackfin icefish</name>
    <name type="synonym">Chaenichthys aceratus</name>
    <dbReference type="NCBI Taxonomy" id="36190"/>
    <lineage>
        <taxon>Eukaryota</taxon>
        <taxon>Metazoa</taxon>
        <taxon>Chordata</taxon>
        <taxon>Craniata</taxon>
        <taxon>Vertebrata</taxon>
        <taxon>Euteleostomi</taxon>
        <taxon>Actinopterygii</taxon>
        <taxon>Neopterygii</taxon>
        <taxon>Teleostei</taxon>
        <taxon>Neoteleostei</taxon>
        <taxon>Acanthomorphata</taxon>
        <taxon>Eupercaria</taxon>
        <taxon>Perciformes</taxon>
        <taxon>Notothenioidei</taxon>
        <taxon>Channichthyidae</taxon>
        <taxon>Chaenocephalus</taxon>
    </lineage>
</organism>
<keyword evidence="2" id="KW-1185">Reference proteome</keyword>
<proteinExistence type="predicted"/>
<accession>A0ACB9W7G3</accession>
<name>A0ACB9W7G3_CHAAC</name>
<evidence type="ECO:0000313" key="2">
    <source>
        <dbReference type="Proteomes" id="UP001057452"/>
    </source>
</evidence>
<reference evidence="1" key="1">
    <citation type="submission" date="2022-05" db="EMBL/GenBank/DDBJ databases">
        <title>Chromosome-level genome of Chaenocephalus aceratus.</title>
        <authorList>
            <person name="Park H."/>
        </authorList>
    </citation>
    <scope>NUCLEOTIDE SEQUENCE</scope>
    <source>
        <strain evidence="1">KU_202001</strain>
    </source>
</reference>
<dbReference type="EMBL" id="CM043802">
    <property type="protein sequence ID" value="KAI4808606.1"/>
    <property type="molecule type" value="Genomic_DNA"/>
</dbReference>
<dbReference type="Proteomes" id="UP001057452">
    <property type="component" value="Chromosome 18"/>
</dbReference>